<dbReference type="InterPro" id="IPR035919">
    <property type="entry name" value="EAL_sf"/>
</dbReference>
<protein>
    <recommendedName>
        <fullName evidence="1">HDOD domain-containing protein</fullName>
    </recommendedName>
</protein>
<dbReference type="AlphaFoldDB" id="A0A0C1YSF2"/>
<dbReference type="InterPro" id="IPR052340">
    <property type="entry name" value="RNase_Y/CdgJ"/>
</dbReference>
<reference evidence="2 3" key="1">
    <citation type="submission" date="2014-12" db="EMBL/GenBank/DDBJ databases">
        <title>Denitrispirillum autotrophicum gen. nov., sp. nov., Denitrifying, Facultatively Autotrophic Bacteria Isolated from Rice Paddy Soil.</title>
        <authorList>
            <person name="Ishii S."/>
            <person name="Ashida N."/>
            <person name="Ohno H."/>
            <person name="Otsuka S."/>
            <person name="Yokota A."/>
            <person name="Senoo K."/>
        </authorList>
    </citation>
    <scope>NUCLEOTIDE SEQUENCE [LARGE SCALE GENOMIC DNA]</scope>
    <source>
        <strain evidence="2 3">TSA66</strain>
    </source>
</reference>
<gene>
    <name evidence="2" type="ORF">TSA66_10505</name>
</gene>
<dbReference type="RefSeq" id="WP_040039965.1">
    <property type="nucleotide sequence ID" value="NZ_JWJG01000028.1"/>
</dbReference>
<sequence>MSTIVTFSSAHVLTSEFFMTRRPVLDSRQHLAAHELLFCQAGAEGGTAAVIADVMQHGVTRILGDMPAYLQADAALLESDLMQAIPPQHVVPAIPASTPVTPHLVSRIGQLAQEGFVFALDAASDAQAVRQWLPLVATVRIDIAAVAPERLAILCRDFKAQGKQLLAQGVDTFAQFEVCSALGFDYFEGYYFIKRQAQSGKKLNPTQQAITELIALIDSDAADAEIERCIKTNVALGLNLLRLANTPATSSHRIDSLRQALAVVGRNQLRRWLQIMLHEEMSIDAHRMMPLLMQATTRGRLLELVAHKLVPGNRGIGDTAFMVGIMSLMDTVFGMPMQEILQHIPVVDEVRDALLSRQGYFGMLLTLAEHTERIDRDCQQLQQQMAGLRLSHNDLYLLQLAAFEWSDQASRNLH</sequence>
<keyword evidence="3" id="KW-1185">Reference proteome</keyword>
<dbReference type="InterPro" id="IPR014408">
    <property type="entry name" value="dGMP_Pdiesterase_EAL/HD-GYP"/>
</dbReference>
<dbReference type="OrthoDB" id="8768664at2"/>
<dbReference type="SUPFAM" id="SSF141868">
    <property type="entry name" value="EAL domain-like"/>
    <property type="match status" value="1"/>
</dbReference>
<evidence type="ECO:0000313" key="2">
    <source>
        <dbReference type="EMBL" id="KIF83637.1"/>
    </source>
</evidence>
<evidence type="ECO:0000259" key="1">
    <source>
        <dbReference type="PROSITE" id="PS51833"/>
    </source>
</evidence>
<dbReference type="PROSITE" id="PS51833">
    <property type="entry name" value="HDOD"/>
    <property type="match status" value="1"/>
</dbReference>
<dbReference type="PANTHER" id="PTHR33525:SF4">
    <property type="entry name" value="CYCLIC DI-GMP PHOSPHODIESTERASE CDGJ"/>
    <property type="match status" value="1"/>
</dbReference>
<evidence type="ECO:0000313" key="3">
    <source>
        <dbReference type="Proteomes" id="UP000031572"/>
    </source>
</evidence>
<feature type="domain" description="HDOD" evidence="1">
    <location>
        <begin position="203"/>
        <end position="394"/>
    </location>
</feature>
<dbReference type="PANTHER" id="PTHR33525">
    <property type="match status" value="1"/>
</dbReference>
<comment type="caution">
    <text evidence="2">The sequence shown here is derived from an EMBL/GenBank/DDBJ whole genome shotgun (WGS) entry which is preliminary data.</text>
</comment>
<dbReference type="Pfam" id="PF08668">
    <property type="entry name" value="HDOD"/>
    <property type="match status" value="1"/>
</dbReference>
<dbReference type="SUPFAM" id="SSF109604">
    <property type="entry name" value="HD-domain/PDEase-like"/>
    <property type="match status" value="1"/>
</dbReference>
<organism evidence="2 3">
    <name type="scientific">Noviherbaspirillum autotrophicum</name>
    <dbReference type="NCBI Taxonomy" id="709839"/>
    <lineage>
        <taxon>Bacteria</taxon>
        <taxon>Pseudomonadati</taxon>
        <taxon>Pseudomonadota</taxon>
        <taxon>Betaproteobacteria</taxon>
        <taxon>Burkholderiales</taxon>
        <taxon>Oxalobacteraceae</taxon>
        <taxon>Noviherbaspirillum</taxon>
    </lineage>
</organism>
<dbReference type="Proteomes" id="UP000031572">
    <property type="component" value="Unassembled WGS sequence"/>
</dbReference>
<accession>A0A0C1YSF2</accession>
<dbReference type="Gene3D" id="1.10.3210.10">
    <property type="entry name" value="Hypothetical protein af1432"/>
    <property type="match status" value="1"/>
</dbReference>
<name>A0A0C1YSF2_9BURK</name>
<dbReference type="InterPro" id="IPR013976">
    <property type="entry name" value="HDOD"/>
</dbReference>
<dbReference type="EMBL" id="JWJG01000028">
    <property type="protein sequence ID" value="KIF83637.1"/>
    <property type="molecule type" value="Genomic_DNA"/>
</dbReference>
<dbReference type="PIRSF" id="PIRSF003180">
    <property type="entry name" value="DiGMPpdiest_YuxH"/>
    <property type="match status" value="1"/>
</dbReference>
<dbReference type="Gene3D" id="3.20.20.450">
    <property type="entry name" value="EAL domain"/>
    <property type="match status" value="1"/>
</dbReference>
<proteinExistence type="predicted"/>